<evidence type="ECO:0000256" key="4">
    <source>
        <dbReference type="SAM" id="Phobius"/>
    </source>
</evidence>
<evidence type="ECO:0000313" key="9">
    <source>
        <dbReference type="RefSeq" id="XP_010919724.1"/>
    </source>
</evidence>
<feature type="domain" description="AAA+ ATPase At3g28540-like C-terminal" evidence="7">
    <location>
        <begin position="381"/>
        <end position="449"/>
    </location>
</feature>
<feature type="domain" description="AAA-type ATPase N-terminal" evidence="6">
    <location>
        <begin position="26"/>
        <end position="113"/>
    </location>
</feature>
<dbReference type="OrthoDB" id="10251412at2759"/>
<dbReference type="GeneID" id="105043741"/>
<feature type="transmembrane region" description="Helical" evidence="4">
    <location>
        <begin position="20"/>
        <end position="37"/>
    </location>
</feature>
<keyword evidence="4" id="KW-1133">Transmembrane helix</keyword>
<keyword evidence="2" id="KW-0460">Magnesium</keyword>
<dbReference type="SUPFAM" id="SSF52540">
    <property type="entry name" value="P-loop containing nucleoside triphosphate hydrolases"/>
    <property type="match status" value="1"/>
</dbReference>
<feature type="domain" description="ATPase AAA-type core" evidence="5">
    <location>
        <begin position="229"/>
        <end position="379"/>
    </location>
</feature>
<organism evidence="8 9">
    <name type="scientific">Elaeis guineensis var. tenera</name>
    <name type="common">Oil palm</name>
    <dbReference type="NCBI Taxonomy" id="51953"/>
    <lineage>
        <taxon>Eukaryota</taxon>
        <taxon>Viridiplantae</taxon>
        <taxon>Streptophyta</taxon>
        <taxon>Embryophyta</taxon>
        <taxon>Tracheophyta</taxon>
        <taxon>Spermatophyta</taxon>
        <taxon>Magnoliopsida</taxon>
        <taxon>Liliopsida</taxon>
        <taxon>Arecaceae</taxon>
        <taxon>Arecoideae</taxon>
        <taxon>Cocoseae</taxon>
        <taxon>Elaeidinae</taxon>
        <taxon>Elaeis</taxon>
    </lineage>
</organism>
<dbReference type="InterPro" id="IPR050747">
    <property type="entry name" value="Mitochondrial_chaperone_BCS1"/>
</dbReference>
<dbReference type="AlphaFoldDB" id="A0A6I9R506"/>
<dbReference type="RefSeq" id="XP_010919724.1">
    <property type="nucleotide sequence ID" value="XM_010921422.2"/>
</dbReference>
<dbReference type="InterPro" id="IPR003959">
    <property type="entry name" value="ATPase_AAA_core"/>
</dbReference>
<reference evidence="9" key="1">
    <citation type="submission" date="2025-08" db="UniProtKB">
        <authorList>
            <consortium name="RefSeq"/>
        </authorList>
    </citation>
    <scope>IDENTIFICATION</scope>
</reference>
<dbReference type="Pfam" id="PF14363">
    <property type="entry name" value="AAA_assoc"/>
    <property type="match status" value="1"/>
</dbReference>
<name>A0A6I9R506_ELAGV</name>
<dbReference type="InterPro" id="IPR025753">
    <property type="entry name" value="AAA_N_dom"/>
</dbReference>
<dbReference type="InterPro" id="IPR027417">
    <property type="entry name" value="P-loop_NTPase"/>
</dbReference>
<evidence type="ECO:0000259" key="5">
    <source>
        <dbReference type="Pfam" id="PF00004"/>
    </source>
</evidence>
<evidence type="ECO:0000259" key="6">
    <source>
        <dbReference type="Pfam" id="PF14363"/>
    </source>
</evidence>
<evidence type="ECO:0000313" key="8">
    <source>
        <dbReference type="Proteomes" id="UP000504607"/>
    </source>
</evidence>
<dbReference type="InterPro" id="IPR058017">
    <property type="entry name" value="At3g28540-like_C"/>
</dbReference>
<dbReference type="Pfam" id="PF25568">
    <property type="entry name" value="AAA_lid_At3g28540"/>
    <property type="match status" value="1"/>
</dbReference>
<evidence type="ECO:0000256" key="2">
    <source>
        <dbReference type="ARBA" id="ARBA00022842"/>
    </source>
</evidence>
<keyword evidence="4" id="KW-0472">Membrane</keyword>
<evidence type="ECO:0000256" key="3">
    <source>
        <dbReference type="SAM" id="Coils"/>
    </source>
</evidence>
<dbReference type="KEGG" id="egu:105043741"/>
<dbReference type="InParanoid" id="A0A6I9R506"/>
<dbReference type="Pfam" id="PF00004">
    <property type="entry name" value="AAA"/>
    <property type="match status" value="1"/>
</dbReference>
<sequence length="525" mass="58829">MAVVWQWETIWPLVASFKKQIASFLAALVFWIFRRLVTFLRPTATIIIEEHDASASPSDLYDAAQTYLGFHCLASAPVVTLYKPRNSAHPVPSLPPSHTACDSFHGIPLRWTSRAVETPSSSSPHRSLELSFHRRHRNAVHSLYLPYVFDEAVRLRHKAHERRLYTNCPAAQGDDHHRLWSSVPFAHPATFDTLAIDPALRDDIRSDLLRFVGRRDHYARVGRAWKRAYLLHGPPGTGKTSLVAAIANLLEFDVYDLQLTTVPSNSHLRHLLVSTTPKSVVAVLDVDCFLDLSDRNRNKDAPQPELDQTPSWATSAGLWSASRYGGMGVVSLSAVLNFVDGLWSSCVGEQLVIFTTNHPERLEPALLRPGQMDRSIHLSYCGPAAFRVLAKNYLELGAKELEELMAEAEALLLEVQMTPVDIAKVFMGCNCDRTDAVVRKVVEEMRRRKALVLASRSPWTSDGGVSGREDRKSEFRPPTIRRAGNWLGKARSPSARANYRLGQKNFRPDLSPRLFFGSRSDISLA</sequence>
<keyword evidence="8" id="KW-1185">Reference proteome</keyword>
<feature type="coiled-coil region" evidence="3">
    <location>
        <begin position="391"/>
        <end position="418"/>
    </location>
</feature>
<dbReference type="Gene3D" id="6.10.280.40">
    <property type="match status" value="1"/>
</dbReference>
<keyword evidence="4" id="KW-0812">Transmembrane</keyword>
<accession>A0A6I9R506</accession>
<keyword evidence="3" id="KW-0175">Coiled coil</keyword>
<gene>
    <name evidence="9" type="primary">LOC105043741</name>
</gene>
<proteinExistence type="predicted"/>
<dbReference type="Proteomes" id="UP000504607">
    <property type="component" value="Chromosome 4"/>
</dbReference>
<dbReference type="GO" id="GO:0005524">
    <property type="term" value="F:ATP binding"/>
    <property type="evidence" value="ECO:0007669"/>
    <property type="project" value="InterPro"/>
</dbReference>
<comment type="cofactor">
    <cofactor evidence="1">
        <name>Mg(2+)</name>
        <dbReference type="ChEBI" id="CHEBI:18420"/>
    </cofactor>
</comment>
<evidence type="ECO:0000256" key="1">
    <source>
        <dbReference type="ARBA" id="ARBA00001946"/>
    </source>
</evidence>
<dbReference type="GO" id="GO:0016887">
    <property type="term" value="F:ATP hydrolysis activity"/>
    <property type="evidence" value="ECO:0007669"/>
    <property type="project" value="InterPro"/>
</dbReference>
<evidence type="ECO:0000259" key="7">
    <source>
        <dbReference type="Pfam" id="PF25568"/>
    </source>
</evidence>
<dbReference type="Gene3D" id="3.40.50.300">
    <property type="entry name" value="P-loop containing nucleotide triphosphate hydrolases"/>
    <property type="match status" value="1"/>
</dbReference>
<protein>
    <submittedName>
        <fullName evidence="9">AAA-ATPase At3g50940</fullName>
    </submittedName>
</protein>
<dbReference type="PANTHER" id="PTHR23070">
    <property type="entry name" value="BCS1 AAA-TYPE ATPASE"/>
    <property type="match status" value="1"/>
</dbReference>